<dbReference type="AlphaFoldDB" id="F2UF12"/>
<feature type="transmembrane region" description="Helical" evidence="8">
    <location>
        <begin position="210"/>
        <end position="235"/>
    </location>
</feature>
<comment type="similarity">
    <text evidence="2">Belongs to the ANKH family.</text>
</comment>
<evidence type="ECO:0000313" key="9">
    <source>
        <dbReference type="EMBL" id="EGD75212.1"/>
    </source>
</evidence>
<dbReference type="EMBL" id="GL832971">
    <property type="protein sequence ID" value="EGD75212.1"/>
    <property type="molecule type" value="Genomic_DNA"/>
</dbReference>
<dbReference type="OrthoDB" id="10055429at2759"/>
<feature type="transmembrane region" description="Helical" evidence="8">
    <location>
        <begin position="180"/>
        <end position="198"/>
    </location>
</feature>
<keyword evidence="10" id="KW-1185">Reference proteome</keyword>
<evidence type="ECO:0000256" key="2">
    <source>
        <dbReference type="ARBA" id="ARBA00007509"/>
    </source>
</evidence>
<reference evidence="9" key="1">
    <citation type="submission" date="2009-08" db="EMBL/GenBank/DDBJ databases">
        <title>Annotation of Salpingoeca rosetta.</title>
        <authorList>
            <consortium name="The Broad Institute Genome Sequencing Platform"/>
            <person name="Russ C."/>
            <person name="Cuomo C."/>
            <person name="Burger G."/>
            <person name="Gray M.W."/>
            <person name="Holland P.W.H."/>
            <person name="King N."/>
            <person name="Lang F.B.F."/>
            <person name="Roger A.J."/>
            <person name="Ruiz-Trillo I."/>
            <person name="Young S.K."/>
            <person name="Zeng Q."/>
            <person name="Gargeya S."/>
            <person name="Alvarado L."/>
            <person name="Berlin A."/>
            <person name="Chapman S.B."/>
            <person name="Chen Z."/>
            <person name="Freedman E."/>
            <person name="Gellesch M."/>
            <person name="Goldberg J."/>
            <person name="Griggs A."/>
            <person name="Gujja S."/>
            <person name="Heilman E."/>
            <person name="Heiman D."/>
            <person name="Howarth C."/>
            <person name="Mehta T."/>
            <person name="Neiman D."/>
            <person name="Pearson M."/>
            <person name="Roberts A."/>
            <person name="Saif S."/>
            <person name="Shea T."/>
            <person name="Shenoy N."/>
            <person name="Sisk P."/>
            <person name="Stolte C."/>
            <person name="Sykes S."/>
            <person name="White J."/>
            <person name="Yandava C."/>
            <person name="Haas B."/>
            <person name="Nusbaum C."/>
            <person name="Birren B."/>
        </authorList>
    </citation>
    <scope>NUCLEOTIDE SEQUENCE [LARGE SCALE GENOMIC DNA]</scope>
    <source>
        <strain evidence="9">ATCC 50818</strain>
    </source>
</reference>
<dbReference type="OMA" id="FWIPGVS"/>
<keyword evidence="4 8" id="KW-0812">Transmembrane</keyword>
<dbReference type="FunCoup" id="F2UF12">
    <property type="interactions" value="47"/>
</dbReference>
<dbReference type="Proteomes" id="UP000007799">
    <property type="component" value="Unassembled WGS sequence"/>
</dbReference>
<dbReference type="GeneID" id="16072824"/>
<dbReference type="RefSeq" id="XP_004992265.1">
    <property type="nucleotide sequence ID" value="XM_004992208.1"/>
</dbReference>
<dbReference type="GO" id="GO:0030504">
    <property type="term" value="F:inorganic diphosphate transmembrane transporter activity"/>
    <property type="evidence" value="ECO:0007669"/>
    <property type="project" value="TreeGrafter"/>
</dbReference>
<dbReference type="KEGG" id="sre:PTSG_06863"/>
<comment type="subcellular location">
    <subcellularLocation>
        <location evidence="1">Membrane</location>
        <topology evidence="1">Multi-pass membrane protein</topology>
    </subcellularLocation>
</comment>
<sequence length="373" mass="39474">MADDADAAHGGGQHHKEDSGPLPHPPPVALPLAAGKKRKDSSSKGGERGYVGTMGGDKEVTLGRLGVFLASLAANSLVFDATEQLVNAGIARGAEVKRTLAAMGLAMFIVRWFCAIFASFEPIGLVLVDSIQARRVVMRILGQAVAFIALFMVLLAWSPFGTFIIDTVHRASPELSHSTKLFLLGLIAWPFLDGLHRLHRGILLKHGRHIALVWAASLANAIVQVVIVGLCLGPLRPQDPHILPLTAAYGGIAAEVSVNVNVCVAPEFAQATTVPLCIYSFIGIAVAFRAYCTSWATAIKQTSSLTSSAFVRFGAVVIAGTLLPLFGLHGAVMGIGALLAGFSTEAMTVVWTTRNLRLTLLRRSKAHAPLDAP</sequence>
<feature type="region of interest" description="Disordered" evidence="7">
    <location>
        <begin position="1"/>
        <end position="52"/>
    </location>
</feature>
<proteinExistence type="inferred from homology"/>
<feature type="transmembrane region" description="Helical" evidence="8">
    <location>
        <begin position="140"/>
        <end position="160"/>
    </location>
</feature>
<feature type="transmembrane region" description="Helical" evidence="8">
    <location>
        <begin position="268"/>
        <end position="288"/>
    </location>
</feature>
<keyword evidence="6 8" id="KW-0472">Membrane</keyword>
<evidence type="ECO:0000256" key="6">
    <source>
        <dbReference type="ARBA" id="ARBA00023136"/>
    </source>
</evidence>
<evidence type="ECO:0000256" key="4">
    <source>
        <dbReference type="ARBA" id="ARBA00022692"/>
    </source>
</evidence>
<protein>
    <submittedName>
        <fullName evidence="9">Uncharacterized protein</fullName>
    </submittedName>
</protein>
<evidence type="ECO:0000256" key="8">
    <source>
        <dbReference type="SAM" id="Phobius"/>
    </source>
</evidence>
<gene>
    <name evidence="9" type="ORF">PTSG_06863</name>
</gene>
<dbReference type="PANTHER" id="PTHR28384:SF1">
    <property type="entry name" value="PROGRESSIVE ANKYLOSIS PROTEIN HOMOLOG"/>
    <property type="match status" value="1"/>
</dbReference>
<dbReference type="GO" id="GO:0035435">
    <property type="term" value="P:phosphate ion transmembrane transport"/>
    <property type="evidence" value="ECO:0007669"/>
    <property type="project" value="InterPro"/>
</dbReference>
<name>F2UF12_SALR5</name>
<evidence type="ECO:0000256" key="3">
    <source>
        <dbReference type="ARBA" id="ARBA00022448"/>
    </source>
</evidence>
<evidence type="ECO:0000256" key="1">
    <source>
        <dbReference type="ARBA" id="ARBA00004141"/>
    </source>
</evidence>
<dbReference type="InParanoid" id="F2UF12"/>
<feature type="transmembrane region" description="Helical" evidence="8">
    <location>
        <begin position="309"/>
        <end position="326"/>
    </location>
</feature>
<dbReference type="GO" id="GO:0005886">
    <property type="term" value="C:plasma membrane"/>
    <property type="evidence" value="ECO:0007669"/>
    <property type="project" value="TreeGrafter"/>
</dbReference>
<dbReference type="InterPro" id="IPR009887">
    <property type="entry name" value="ANKH"/>
</dbReference>
<evidence type="ECO:0000256" key="5">
    <source>
        <dbReference type="ARBA" id="ARBA00022989"/>
    </source>
</evidence>
<keyword evidence="5 8" id="KW-1133">Transmembrane helix</keyword>
<evidence type="ECO:0000313" key="10">
    <source>
        <dbReference type="Proteomes" id="UP000007799"/>
    </source>
</evidence>
<dbReference type="Pfam" id="PF07260">
    <property type="entry name" value="ANKH"/>
    <property type="match status" value="1"/>
</dbReference>
<organism evidence="10">
    <name type="scientific">Salpingoeca rosetta (strain ATCC 50818 / BSB-021)</name>
    <dbReference type="NCBI Taxonomy" id="946362"/>
    <lineage>
        <taxon>Eukaryota</taxon>
        <taxon>Choanoflagellata</taxon>
        <taxon>Craspedida</taxon>
        <taxon>Salpingoecidae</taxon>
        <taxon>Salpingoeca</taxon>
    </lineage>
</organism>
<dbReference type="PANTHER" id="PTHR28384">
    <property type="entry name" value="PROGRESSIVE ANKYLOSIS PROTEIN HOMOLOG"/>
    <property type="match status" value="1"/>
</dbReference>
<accession>F2UF12</accession>
<feature type="transmembrane region" description="Helical" evidence="8">
    <location>
        <begin position="105"/>
        <end position="128"/>
    </location>
</feature>
<dbReference type="GO" id="GO:0005315">
    <property type="term" value="F:phosphate transmembrane transporter activity"/>
    <property type="evidence" value="ECO:0007669"/>
    <property type="project" value="InterPro"/>
</dbReference>
<evidence type="ECO:0000256" key="7">
    <source>
        <dbReference type="SAM" id="MobiDB-lite"/>
    </source>
</evidence>
<feature type="transmembrane region" description="Helical" evidence="8">
    <location>
        <begin position="332"/>
        <end position="353"/>
    </location>
</feature>
<keyword evidence="3" id="KW-0813">Transport</keyword>